<proteinExistence type="predicted"/>
<dbReference type="EMBL" id="JAOWRF010000330">
    <property type="protein sequence ID" value="MCV3216396.1"/>
    <property type="molecule type" value="Genomic_DNA"/>
</dbReference>
<reference evidence="2 3" key="1">
    <citation type="submission" date="2022-10" db="EMBL/GenBank/DDBJ databases">
        <title>Identification of biosynthetic pathway for the production of the potent trypsin inhibitor radiosumin.</title>
        <authorList>
            <person name="Fewer D.P."/>
            <person name="Delbaje E."/>
            <person name="Ouyang X."/>
            <person name="Agostino P.D."/>
            <person name="Wahlsten M."/>
            <person name="Jokela J."/>
            <person name="Permi P."/>
            <person name="Haapaniemi E."/>
            <person name="Koistinen H."/>
        </authorList>
    </citation>
    <scope>NUCLEOTIDE SEQUENCE [LARGE SCALE GENOMIC DNA]</scope>
    <source>
        <strain evidence="2 3">NIES-515</strain>
    </source>
</reference>
<dbReference type="Pfam" id="PF20530">
    <property type="entry name" value="DUF6745"/>
    <property type="match status" value="1"/>
</dbReference>
<evidence type="ECO:0000313" key="2">
    <source>
        <dbReference type="EMBL" id="MCV3216396.1"/>
    </source>
</evidence>
<evidence type="ECO:0000259" key="1">
    <source>
        <dbReference type="Pfam" id="PF20530"/>
    </source>
</evidence>
<dbReference type="Proteomes" id="UP001526143">
    <property type="component" value="Unassembled WGS sequence"/>
</dbReference>
<accession>A0ABT3B4U0</accession>
<dbReference type="InterPro" id="IPR046633">
    <property type="entry name" value="DUF6745"/>
</dbReference>
<comment type="caution">
    <text evidence="2">The sequence shown here is derived from an EMBL/GenBank/DDBJ whole genome shotgun (WGS) entry which is preliminary data.</text>
</comment>
<name>A0ABT3B4U0_9CYAN</name>
<dbReference type="RefSeq" id="WP_263748047.1">
    <property type="nucleotide sequence ID" value="NZ_JAOWRF010000330.1"/>
</dbReference>
<gene>
    <name evidence="2" type="ORF">OGM63_23265</name>
</gene>
<feature type="domain" description="DUF6745" evidence="1">
    <location>
        <begin position="176"/>
        <end position="243"/>
    </location>
</feature>
<keyword evidence="3" id="KW-1185">Reference proteome</keyword>
<evidence type="ECO:0000313" key="3">
    <source>
        <dbReference type="Proteomes" id="UP001526143"/>
    </source>
</evidence>
<organism evidence="2 3">
    <name type="scientific">Plectonema radiosum NIES-515</name>
    <dbReference type="NCBI Taxonomy" id="2986073"/>
    <lineage>
        <taxon>Bacteria</taxon>
        <taxon>Bacillati</taxon>
        <taxon>Cyanobacteriota</taxon>
        <taxon>Cyanophyceae</taxon>
        <taxon>Oscillatoriophycideae</taxon>
        <taxon>Oscillatoriales</taxon>
        <taxon>Microcoleaceae</taxon>
        <taxon>Plectonema</taxon>
    </lineage>
</organism>
<sequence length="250" mass="29747">MSLNEIITKLTPEQKALIPVYREKWRKIALSTERIDREKAAEMLKDAYAWFGEKEPEVLFFDSPYAAIRELDDRYLDLKRFSLRTDIRHPLLKYENKQRHNSTQVQERTPLEQEILQLVLEIRNNLYVQLEEELDRENIDIPDECFVNCIQLDLLNPECSFYDFCISVLNRAYNPKKWQILQDIVMNCGWIFEYVNICVVCDRPTKLSFDNQNRLHAEAEPAIEYADGFKVYAHHGVWLPEKYGKIPIQE</sequence>
<protein>
    <recommendedName>
        <fullName evidence="1">DUF6745 domain-containing protein</fullName>
    </recommendedName>
</protein>